<name>A0AAW4VYW1_9FIRM</name>
<sequence length="124" mass="14197">MSRAPEKIGRLFTLDMRLDLETILITVKNSILLGNTNTFEINSFSYGGVSYPTEDALSKIEEIRNYVNDTVDEVLKEILNQLPNCISNGQRIQEIHYKQVYSEHEGKTCVEYISFFIDAPNDIC</sequence>
<gene>
    <name evidence="1" type="ORF">LKD40_00900</name>
</gene>
<evidence type="ECO:0000313" key="1">
    <source>
        <dbReference type="EMBL" id="MCC2226382.1"/>
    </source>
</evidence>
<reference evidence="1 2" key="1">
    <citation type="submission" date="2021-10" db="EMBL/GenBank/DDBJ databases">
        <title>Anaerobic single-cell dispensing facilitates the cultivation of human gut bacteria.</title>
        <authorList>
            <person name="Afrizal A."/>
        </authorList>
    </citation>
    <scope>NUCLEOTIDE SEQUENCE [LARGE SCALE GENOMIC DNA]</scope>
    <source>
        <strain evidence="1 2">CLA-AA-H217</strain>
    </source>
</reference>
<dbReference type="Proteomes" id="UP001198612">
    <property type="component" value="Unassembled WGS sequence"/>
</dbReference>
<comment type="caution">
    <text evidence="1">The sequence shown here is derived from an EMBL/GenBank/DDBJ whole genome shotgun (WGS) entry which is preliminary data.</text>
</comment>
<accession>A0AAW4VYW1</accession>
<dbReference type="AlphaFoldDB" id="A0AAW4VYW1"/>
<protein>
    <recommendedName>
        <fullName evidence="3">DUF2634 domain-containing protein</fullName>
    </recommendedName>
</protein>
<dbReference type="EMBL" id="JAJEQQ010000001">
    <property type="protein sequence ID" value="MCC2226382.1"/>
    <property type="molecule type" value="Genomic_DNA"/>
</dbReference>
<organism evidence="1 2">
    <name type="scientific">Blautia fusiformis</name>
    <dbReference type="NCBI Taxonomy" id="2881264"/>
    <lineage>
        <taxon>Bacteria</taxon>
        <taxon>Bacillati</taxon>
        <taxon>Bacillota</taxon>
        <taxon>Clostridia</taxon>
        <taxon>Lachnospirales</taxon>
        <taxon>Lachnospiraceae</taxon>
        <taxon>Blautia</taxon>
    </lineage>
</organism>
<evidence type="ECO:0008006" key="3">
    <source>
        <dbReference type="Google" id="ProtNLM"/>
    </source>
</evidence>
<evidence type="ECO:0000313" key="2">
    <source>
        <dbReference type="Proteomes" id="UP001198612"/>
    </source>
</evidence>
<keyword evidence="2" id="KW-1185">Reference proteome</keyword>
<proteinExistence type="predicted"/>